<dbReference type="PANTHER" id="PTHR10039:SF5">
    <property type="entry name" value="NACHT DOMAIN-CONTAINING PROTEIN"/>
    <property type="match status" value="1"/>
</dbReference>
<gene>
    <name evidence="3" type="ORF">BPOR_0228g00150</name>
</gene>
<evidence type="ECO:0000313" key="3">
    <source>
        <dbReference type="EMBL" id="TGO87413.1"/>
    </source>
</evidence>
<name>A0A4Z1KMT6_9HELO</name>
<dbReference type="AlphaFoldDB" id="A0A4Z1KMT6"/>
<dbReference type="STRING" id="87229.A0A4Z1KMT6"/>
<accession>A0A4Z1KMT6</accession>
<dbReference type="PANTHER" id="PTHR10039">
    <property type="entry name" value="AMELOGENIN"/>
    <property type="match status" value="1"/>
</dbReference>
<feature type="domain" description="Nephrocystin 3-like N-terminal" evidence="2">
    <location>
        <begin position="150"/>
        <end position="192"/>
    </location>
</feature>
<organism evidence="3 4">
    <name type="scientific">Botrytis porri</name>
    <dbReference type="NCBI Taxonomy" id="87229"/>
    <lineage>
        <taxon>Eukaryota</taxon>
        <taxon>Fungi</taxon>
        <taxon>Dikarya</taxon>
        <taxon>Ascomycota</taxon>
        <taxon>Pezizomycotina</taxon>
        <taxon>Leotiomycetes</taxon>
        <taxon>Helotiales</taxon>
        <taxon>Sclerotiniaceae</taxon>
        <taxon>Botrytis</taxon>
    </lineage>
</organism>
<protein>
    <recommendedName>
        <fullName evidence="2">Nephrocystin 3-like N-terminal domain-containing protein</fullName>
    </recommendedName>
</protein>
<sequence>MLDPLSALSLAATMVQFVDFGTKVISTATEFYDKDELALIALASQRKELLDKLLHDLDGLNLKKPQTKWTSARQAIRSMWKEAYIPEISKRLDGFRNQLILRLTKAALWDKLFQHIENGSTVATERAVLENFKYEGMGRRISNLVEAHNGTFDWIFDPQTTGFLQWLREGDDIYWIDGNAGSGKSTLMKYLVGNNVVKAALLAWAGTNPFYGQLLLLVCWE</sequence>
<evidence type="ECO:0000313" key="4">
    <source>
        <dbReference type="Proteomes" id="UP000297280"/>
    </source>
</evidence>
<dbReference type="Proteomes" id="UP000297280">
    <property type="component" value="Unassembled WGS sequence"/>
</dbReference>
<dbReference type="InterPro" id="IPR056884">
    <property type="entry name" value="NPHP3-like_N"/>
</dbReference>
<reference evidence="3 4" key="1">
    <citation type="submission" date="2017-12" db="EMBL/GenBank/DDBJ databases">
        <title>Comparative genomics of Botrytis spp.</title>
        <authorList>
            <person name="Valero-Jimenez C.A."/>
            <person name="Tapia P."/>
            <person name="Veloso J."/>
            <person name="Silva-Moreno E."/>
            <person name="Staats M."/>
            <person name="Valdes J.H."/>
            <person name="Van Kan J.A.L."/>
        </authorList>
    </citation>
    <scope>NUCLEOTIDE SEQUENCE [LARGE SCALE GENOMIC DNA]</scope>
    <source>
        <strain evidence="3 4">MUCL3349</strain>
    </source>
</reference>
<proteinExistence type="predicted"/>
<dbReference type="EMBL" id="PQXO01000228">
    <property type="protein sequence ID" value="TGO87413.1"/>
    <property type="molecule type" value="Genomic_DNA"/>
</dbReference>
<evidence type="ECO:0000256" key="1">
    <source>
        <dbReference type="ARBA" id="ARBA00022737"/>
    </source>
</evidence>
<comment type="caution">
    <text evidence="3">The sequence shown here is derived from an EMBL/GenBank/DDBJ whole genome shotgun (WGS) entry which is preliminary data.</text>
</comment>
<evidence type="ECO:0000259" key="2">
    <source>
        <dbReference type="Pfam" id="PF24883"/>
    </source>
</evidence>
<keyword evidence="1" id="KW-0677">Repeat</keyword>
<dbReference type="Pfam" id="PF24883">
    <property type="entry name" value="NPHP3_N"/>
    <property type="match status" value="1"/>
</dbReference>
<keyword evidence="4" id="KW-1185">Reference proteome</keyword>